<keyword evidence="3" id="KW-1185">Reference proteome</keyword>
<comment type="caution">
    <text evidence="2">The sequence shown here is derived from an EMBL/GenBank/DDBJ whole genome shotgun (WGS) entry which is preliminary data.</text>
</comment>
<dbReference type="RefSeq" id="WP_344119062.1">
    <property type="nucleotide sequence ID" value="NZ_BAAAOA010000005.1"/>
</dbReference>
<evidence type="ECO:0000313" key="3">
    <source>
        <dbReference type="Proteomes" id="UP001501204"/>
    </source>
</evidence>
<gene>
    <name evidence="2" type="ORF">GCM10009767_02210</name>
</gene>
<protein>
    <submittedName>
        <fullName evidence="2">Uncharacterized protein</fullName>
    </submittedName>
</protein>
<dbReference type="Proteomes" id="UP001501204">
    <property type="component" value="Unassembled WGS sequence"/>
</dbReference>
<feature type="region of interest" description="Disordered" evidence="1">
    <location>
        <begin position="169"/>
        <end position="199"/>
    </location>
</feature>
<reference evidence="2 3" key="1">
    <citation type="journal article" date="2019" name="Int. J. Syst. Evol. Microbiol.">
        <title>The Global Catalogue of Microorganisms (GCM) 10K type strain sequencing project: providing services to taxonomists for standard genome sequencing and annotation.</title>
        <authorList>
            <consortium name="The Broad Institute Genomics Platform"/>
            <consortium name="The Broad Institute Genome Sequencing Center for Infectious Disease"/>
            <person name="Wu L."/>
            <person name="Ma J."/>
        </authorList>
    </citation>
    <scope>NUCLEOTIDE SEQUENCE [LARGE SCALE GENOMIC DNA]</scope>
    <source>
        <strain evidence="2 3">JCM 14735</strain>
    </source>
</reference>
<proteinExistence type="predicted"/>
<organism evidence="2 3">
    <name type="scientific">Kocuria aegyptia</name>
    <dbReference type="NCBI Taxonomy" id="330943"/>
    <lineage>
        <taxon>Bacteria</taxon>
        <taxon>Bacillati</taxon>
        <taxon>Actinomycetota</taxon>
        <taxon>Actinomycetes</taxon>
        <taxon>Micrococcales</taxon>
        <taxon>Micrococcaceae</taxon>
        <taxon>Kocuria</taxon>
    </lineage>
</organism>
<sequence>MAETGAPEVETLTLGEFSRTRGIDSALLRLLAEGGHITSITKRSNSYRFPANHPLTAAEATAKGRHAYDETLEAVGRFAMKTQSRMRRLLAEIEDQQDHLDDVIPLGPGLQSAVEDLRGHDQVSRETIIAVYELIAWNRVVCNVAEARRIHAETDGDAEMVEQYTVPLRDQMDISRRPPHNGPRERPTSLADELPDGVDDLSPMARRTVLDLLRVLVVAETGNEPR</sequence>
<feature type="compositionally biased region" description="Basic and acidic residues" evidence="1">
    <location>
        <begin position="170"/>
        <end position="187"/>
    </location>
</feature>
<evidence type="ECO:0000256" key="1">
    <source>
        <dbReference type="SAM" id="MobiDB-lite"/>
    </source>
</evidence>
<dbReference type="EMBL" id="BAAAOA010000005">
    <property type="protein sequence ID" value="GAA1747075.1"/>
    <property type="molecule type" value="Genomic_DNA"/>
</dbReference>
<accession>A0ABN2K363</accession>
<name>A0ABN2K363_9MICC</name>
<evidence type="ECO:0000313" key="2">
    <source>
        <dbReference type="EMBL" id="GAA1747075.1"/>
    </source>
</evidence>